<dbReference type="EMBL" id="CAXIPU020000545">
    <property type="protein sequence ID" value="CAL1672390.1"/>
    <property type="molecule type" value="Genomic_DNA"/>
</dbReference>
<dbReference type="InterPro" id="IPR033646">
    <property type="entry name" value="CLU-central"/>
</dbReference>
<reference evidence="2" key="1">
    <citation type="submission" date="2024-04" db="EMBL/GenBank/DDBJ databases">
        <authorList>
            <consortium name="Molecular Ecology Group"/>
        </authorList>
    </citation>
    <scope>NUCLEOTIDE SEQUENCE</scope>
</reference>
<dbReference type="AlphaFoldDB" id="A0AAV2MYI0"/>
<keyword evidence="3" id="KW-1185">Reference proteome</keyword>
<sequence length="106" mass="11568">MDGSTLIEALHSRSINVRYLGKLAALLASVPLQYLNRIAVIRTDSSMGETHFYLLHAAYGTDGRPIRGCQPSFPEVFTVLGTNNTLAAKSGRASKQNCDTLQQTQE</sequence>
<organism evidence="2 3">
    <name type="scientific">Lasius platythorax</name>
    <dbReference type="NCBI Taxonomy" id="488582"/>
    <lineage>
        <taxon>Eukaryota</taxon>
        <taxon>Metazoa</taxon>
        <taxon>Ecdysozoa</taxon>
        <taxon>Arthropoda</taxon>
        <taxon>Hexapoda</taxon>
        <taxon>Insecta</taxon>
        <taxon>Pterygota</taxon>
        <taxon>Neoptera</taxon>
        <taxon>Endopterygota</taxon>
        <taxon>Hymenoptera</taxon>
        <taxon>Apocrita</taxon>
        <taxon>Aculeata</taxon>
        <taxon>Formicoidea</taxon>
        <taxon>Formicidae</taxon>
        <taxon>Formicinae</taxon>
        <taxon>Lasius</taxon>
        <taxon>Lasius</taxon>
    </lineage>
</organism>
<dbReference type="Pfam" id="PF12807">
    <property type="entry name" value="eIF3_p135"/>
    <property type="match status" value="1"/>
</dbReference>
<comment type="caution">
    <text evidence="2">The sequence shown here is derived from an EMBL/GenBank/DDBJ whole genome shotgun (WGS) entry which is preliminary data.</text>
</comment>
<evidence type="ECO:0000259" key="1">
    <source>
        <dbReference type="Pfam" id="PF12807"/>
    </source>
</evidence>
<evidence type="ECO:0000313" key="3">
    <source>
        <dbReference type="Proteomes" id="UP001497644"/>
    </source>
</evidence>
<proteinExistence type="predicted"/>
<gene>
    <name evidence="2" type="ORF">LPLAT_LOCUS7058</name>
</gene>
<dbReference type="Proteomes" id="UP001497644">
    <property type="component" value="Unassembled WGS sequence"/>
</dbReference>
<evidence type="ECO:0000313" key="2">
    <source>
        <dbReference type="EMBL" id="CAL1672390.1"/>
    </source>
</evidence>
<name>A0AAV2MYI0_9HYME</name>
<feature type="domain" description="CLU central" evidence="1">
    <location>
        <begin position="1"/>
        <end position="39"/>
    </location>
</feature>
<accession>A0AAV2MYI0</accession>
<protein>
    <recommendedName>
        <fullName evidence="1">CLU central domain-containing protein</fullName>
    </recommendedName>
</protein>